<evidence type="ECO:0000256" key="2">
    <source>
        <dbReference type="ARBA" id="ARBA00025784"/>
    </source>
</evidence>
<accession>A0A9Q0ED37</accession>
<dbReference type="GO" id="GO:0001223">
    <property type="term" value="F:transcription coactivator binding"/>
    <property type="evidence" value="ECO:0007669"/>
    <property type="project" value="TreeGrafter"/>
</dbReference>
<feature type="region of interest" description="Disordered" evidence="3">
    <location>
        <begin position="268"/>
        <end position="307"/>
    </location>
</feature>
<reference evidence="4" key="1">
    <citation type="submission" date="2022-07" db="EMBL/GenBank/DDBJ databases">
        <title>Chromosome-level genome of Muraenolepis orangiensis.</title>
        <authorList>
            <person name="Kim J."/>
        </authorList>
    </citation>
    <scope>NUCLEOTIDE SEQUENCE</scope>
    <source>
        <strain evidence="4">KU_S4_2022</strain>
        <tissue evidence="4">Muscle</tissue>
    </source>
</reference>
<feature type="compositionally biased region" description="Basic residues" evidence="3">
    <location>
        <begin position="104"/>
        <end position="123"/>
    </location>
</feature>
<protein>
    <recommendedName>
        <fullName evidence="6">Transcription cofactor vestigial-like protein 4</fullName>
    </recommendedName>
</protein>
<gene>
    <name evidence="4" type="ORF">NHX12_031090</name>
</gene>
<feature type="region of interest" description="Disordered" evidence="3">
    <location>
        <begin position="104"/>
        <end position="141"/>
    </location>
</feature>
<comment type="caution">
    <text evidence="4">The sequence shown here is derived from an EMBL/GenBank/DDBJ whole genome shotgun (WGS) entry which is preliminary data.</text>
</comment>
<dbReference type="PANTHER" id="PTHR17604">
    <property type="entry name" value="TRANSCRIPTION COFACTOR VESTIGIAL-LIKE PROTEIN 4"/>
    <property type="match status" value="1"/>
</dbReference>
<dbReference type="Pfam" id="PF15245">
    <property type="entry name" value="VGLL4"/>
    <property type="match status" value="1"/>
</dbReference>
<dbReference type="Proteomes" id="UP001148018">
    <property type="component" value="Unassembled WGS sequence"/>
</dbReference>
<dbReference type="InterPro" id="IPR028184">
    <property type="entry name" value="VGLL4"/>
</dbReference>
<evidence type="ECO:0000313" key="5">
    <source>
        <dbReference type="Proteomes" id="UP001148018"/>
    </source>
</evidence>
<proteinExistence type="inferred from homology"/>
<organism evidence="4 5">
    <name type="scientific">Muraenolepis orangiensis</name>
    <name type="common">Patagonian moray cod</name>
    <dbReference type="NCBI Taxonomy" id="630683"/>
    <lineage>
        <taxon>Eukaryota</taxon>
        <taxon>Metazoa</taxon>
        <taxon>Chordata</taxon>
        <taxon>Craniata</taxon>
        <taxon>Vertebrata</taxon>
        <taxon>Euteleostomi</taxon>
        <taxon>Actinopterygii</taxon>
        <taxon>Neopterygii</taxon>
        <taxon>Teleostei</taxon>
        <taxon>Neoteleostei</taxon>
        <taxon>Acanthomorphata</taxon>
        <taxon>Zeiogadaria</taxon>
        <taxon>Gadariae</taxon>
        <taxon>Gadiformes</taxon>
        <taxon>Muraenolepidoidei</taxon>
        <taxon>Muraenolepididae</taxon>
        <taxon>Muraenolepis</taxon>
    </lineage>
</organism>
<feature type="compositionally biased region" description="Low complexity" evidence="3">
    <location>
        <begin position="124"/>
        <end position="139"/>
    </location>
</feature>
<dbReference type="OrthoDB" id="10040691at2759"/>
<dbReference type="AlphaFoldDB" id="A0A9Q0ED37"/>
<keyword evidence="5" id="KW-1185">Reference proteome</keyword>
<feature type="compositionally biased region" description="Low complexity" evidence="3">
    <location>
        <begin position="273"/>
        <end position="307"/>
    </location>
</feature>
<dbReference type="PANTHER" id="PTHR17604:SF1">
    <property type="entry name" value="TRANSCRIPTION COFACTOR VESTIGIAL-LIKE PROTEIN 4"/>
    <property type="match status" value="1"/>
</dbReference>
<comment type="similarity">
    <text evidence="2">Belongs to the vestigial family.</text>
</comment>
<dbReference type="EMBL" id="JANIIK010000046">
    <property type="protein sequence ID" value="KAJ3603348.1"/>
    <property type="molecule type" value="Genomic_DNA"/>
</dbReference>
<comment type="function">
    <text evidence="1">May act as a specific coactivator for the mammalian TEFs.</text>
</comment>
<evidence type="ECO:0000313" key="4">
    <source>
        <dbReference type="EMBL" id="KAJ3603348.1"/>
    </source>
</evidence>
<evidence type="ECO:0008006" key="6">
    <source>
        <dbReference type="Google" id="ProtNLM"/>
    </source>
</evidence>
<name>A0A9Q0ED37_9TELE</name>
<dbReference type="SMART" id="SM00711">
    <property type="entry name" value="TDU"/>
    <property type="match status" value="2"/>
</dbReference>
<sequence length="307" mass="33841">MLLTKMDLLNYQYLDKMNNNIGILCYEDGRLSRPVPRLHCGPRCPAKHDDVIRVAMAPNGPSGEYRGVSSKDRSRSPIERVAVAPVGVLGIHGNHLYSHVHFPHHHHLHHQHQQHHQHQHHHQQQQQQQHHQHQQQQKHLASLASMDQPLALTKNSVAAADSTRGGGPLNMSTSALNRPSVITCVPANNRNCNLSHCPVSHNGCSSLSNNYKRANTNTPCDPVIEEHFRRSLGKNYKEPEPVATNSVSITGSVDDHFAKALGDTWLQIKNKGSPSSSSSSSTSRGSSPNSSPNSHMVNHNHSPSVVS</sequence>
<evidence type="ECO:0000256" key="3">
    <source>
        <dbReference type="SAM" id="MobiDB-lite"/>
    </source>
</evidence>
<dbReference type="InterPro" id="IPR006627">
    <property type="entry name" value="TDU_repeat"/>
</dbReference>
<dbReference type="GO" id="GO:0045892">
    <property type="term" value="P:negative regulation of DNA-templated transcription"/>
    <property type="evidence" value="ECO:0007669"/>
    <property type="project" value="TreeGrafter"/>
</dbReference>
<evidence type="ECO:0000256" key="1">
    <source>
        <dbReference type="ARBA" id="ARBA00002229"/>
    </source>
</evidence>